<evidence type="ECO:0000259" key="1">
    <source>
        <dbReference type="Pfam" id="PF01370"/>
    </source>
</evidence>
<evidence type="ECO:0000313" key="2">
    <source>
        <dbReference type="EMBL" id="MBT9144466.1"/>
    </source>
</evidence>
<dbReference type="PANTHER" id="PTHR48079:SF6">
    <property type="entry name" value="NAD(P)-BINDING DOMAIN-CONTAINING PROTEIN-RELATED"/>
    <property type="match status" value="1"/>
</dbReference>
<name>A0A9E2BF47_PSYF1</name>
<accession>A0A9E2BF47</accession>
<gene>
    <name evidence="2" type="ORF">DDT42_00307</name>
</gene>
<dbReference type="Gene3D" id="3.40.50.720">
    <property type="entry name" value="NAD(P)-binding Rossmann-like Domain"/>
    <property type="match status" value="1"/>
</dbReference>
<dbReference type="Pfam" id="PF01370">
    <property type="entry name" value="Epimerase"/>
    <property type="match status" value="1"/>
</dbReference>
<dbReference type="EMBL" id="QLTW01000009">
    <property type="protein sequence ID" value="MBT9144466.1"/>
    <property type="molecule type" value="Genomic_DNA"/>
</dbReference>
<dbReference type="SUPFAM" id="SSF51735">
    <property type="entry name" value="NAD(P)-binding Rossmann-fold domains"/>
    <property type="match status" value="1"/>
</dbReference>
<dbReference type="PANTHER" id="PTHR48079">
    <property type="entry name" value="PROTEIN YEEZ"/>
    <property type="match status" value="1"/>
</dbReference>
<sequence length="338" mass="37427">MKAIVTGATGHIGNVLVRLLLNKGFKVRALTLPGEPLDSLKGLDIEIIKGDIRNKDDLSQAFQGFDLVFHLAGIISILPGYKKILDEINVIGTRNIVQACQEIGIKRLIFTSSIHAIVEPPKGCFIDEVCDINPENTVGDYAKSKAQATLEVKKGIQNGLEAVIVFPTGVIGPYDFRISEMGHLILDYLKGKVKFYIDGAYDFVDVRDVAEGLYMAAIEGTNGEGYILSGHQVTVKEMFDLLEEITKIKSPDLKIPMVVARVLAPFAVLWYLITKSKPRFTPYSLFTLCSNSLVNCNKAKEAFGYQPRPIKETLRDTVSWFYETGKAVNKKVKLVRIG</sequence>
<dbReference type="InterPro" id="IPR036291">
    <property type="entry name" value="NAD(P)-bd_dom_sf"/>
</dbReference>
<dbReference type="InterPro" id="IPR051783">
    <property type="entry name" value="NAD(P)-dependent_oxidoreduct"/>
</dbReference>
<evidence type="ECO:0000313" key="3">
    <source>
        <dbReference type="Proteomes" id="UP000811545"/>
    </source>
</evidence>
<dbReference type="CDD" id="cd05228">
    <property type="entry name" value="AR_FR_like_1_SDR_e"/>
    <property type="match status" value="1"/>
</dbReference>
<proteinExistence type="predicted"/>
<protein>
    <submittedName>
        <fullName evidence="2">3 beta-hydroxysteroid dehydrogenase/Delta 5--&gt;4-isomerase</fullName>
    </submittedName>
</protein>
<dbReference type="Proteomes" id="UP000811545">
    <property type="component" value="Unassembled WGS sequence"/>
</dbReference>
<organism evidence="2 3">
    <name type="scientific">Psychracetigena formicireducens</name>
    <dbReference type="NCBI Taxonomy" id="2986056"/>
    <lineage>
        <taxon>Bacteria</taxon>
        <taxon>Bacillati</taxon>
        <taxon>Candidatus Lithacetigenota</taxon>
        <taxon>Candidatus Psychracetigena</taxon>
    </lineage>
</organism>
<dbReference type="AlphaFoldDB" id="A0A9E2BF47"/>
<dbReference type="GO" id="GO:0005737">
    <property type="term" value="C:cytoplasm"/>
    <property type="evidence" value="ECO:0007669"/>
    <property type="project" value="TreeGrafter"/>
</dbReference>
<dbReference type="GO" id="GO:0004029">
    <property type="term" value="F:aldehyde dehydrogenase (NAD+) activity"/>
    <property type="evidence" value="ECO:0007669"/>
    <property type="project" value="TreeGrafter"/>
</dbReference>
<feature type="domain" description="NAD-dependent epimerase/dehydratase" evidence="1">
    <location>
        <begin position="4"/>
        <end position="221"/>
    </location>
</feature>
<reference evidence="2 3" key="1">
    <citation type="journal article" date="2021" name="bioRxiv">
        <title>Unique metabolic strategies in Hadean analogues reveal hints for primordial physiology.</title>
        <authorList>
            <person name="Nobu M.K."/>
            <person name="Nakai R."/>
            <person name="Tamazawa S."/>
            <person name="Mori H."/>
            <person name="Toyoda A."/>
            <person name="Ijiri A."/>
            <person name="Suzuki S."/>
            <person name="Kurokawa K."/>
            <person name="Kamagata Y."/>
            <person name="Tamaki H."/>
        </authorList>
    </citation>
    <scope>NUCLEOTIDE SEQUENCE [LARGE SCALE GENOMIC DNA]</scope>
    <source>
        <strain evidence="2">BS525</strain>
    </source>
</reference>
<comment type="caution">
    <text evidence="2">The sequence shown here is derived from an EMBL/GenBank/DDBJ whole genome shotgun (WGS) entry which is preliminary data.</text>
</comment>
<dbReference type="InterPro" id="IPR001509">
    <property type="entry name" value="Epimerase_deHydtase"/>
</dbReference>